<dbReference type="HOGENOM" id="CLU_2874331_0_0_1"/>
<name>A7SWQ0_NEMVE</name>
<accession>A7SWQ0</accession>
<feature type="non-terminal residue" evidence="2">
    <location>
        <position position="64"/>
    </location>
</feature>
<dbReference type="InterPro" id="IPR026791">
    <property type="entry name" value="DOCK"/>
</dbReference>
<dbReference type="GO" id="GO:0007264">
    <property type="term" value="P:small GTPase-mediated signal transduction"/>
    <property type="evidence" value="ECO:0007669"/>
    <property type="project" value="InterPro"/>
</dbReference>
<dbReference type="PANTHER" id="PTHR45653">
    <property type="entry name" value="DEDICATOR OF CYTOKINESIS"/>
    <property type="match status" value="1"/>
</dbReference>
<dbReference type="Proteomes" id="UP000001593">
    <property type="component" value="Unassembled WGS sequence"/>
</dbReference>
<dbReference type="EMBL" id="DS469864">
    <property type="protein sequence ID" value="EDO31874.1"/>
    <property type="molecule type" value="Genomic_DNA"/>
</dbReference>
<dbReference type="PhylomeDB" id="A7SWQ0"/>
<dbReference type="GO" id="GO:0005085">
    <property type="term" value="F:guanyl-nucleotide exchange factor activity"/>
    <property type="evidence" value="ECO:0007669"/>
    <property type="project" value="InterPro"/>
</dbReference>
<proteinExistence type="predicted"/>
<feature type="non-terminal residue" evidence="2">
    <location>
        <position position="1"/>
    </location>
</feature>
<organism evidence="2 3">
    <name type="scientific">Nematostella vectensis</name>
    <name type="common">Starlet sea anemone</name>
    <dbReference type="NCBI Taxonomy" id="45351"/>
    <lineage>
        <taxon>Eukaryota</taxon>
        <taxon>Metazoa</taxon>
        <taxon>Cnidaria</taxon>
        <taxon>Anthozoa</taxon>
        <taxon>Hexacorallia</taxon>
        <taxon>Actiniaria</taxon>
        <taxon>Edwardsiidae</taxon>
        <taxon>Nematostella</taxon>
    </lineage>
</organism>
<feature type="domain" description="Dedicator of cytokinesis TPR repeats region" evidence="1">
    <location>
        <begin position="2"/>
        <end position="63"/>
    </location>
</feature>
<dbReference type="Pfam" id="PF23554">
    <property type="entry name" value="TPR_DOCK"/>
    <property type="match status" value="1"/>
</dbReference>
<dbReference type="STRING" id="45351.A7SWQ0"/>
<protein>
    <recommendedName>
        <fullName evidence="1">Dedicator of cytokinesis TPR repeats region domain-containing protein</fullName>
    </recommendedName>
</protein>
<dbReference type="AlphaFoldDB" id="A7SWQ0"/>
<evidence type="ECO:0000259" key="1">
    <source>
        <dbReference type="Pfam" id="PF23554"/>
    </source>
</evidence>
<evidence type="ECO:0000313" key="3">
    <source>
        <dbReference type="Proteomes" id="UP000001593"/>
    </source>
</evidence>
<dbReference type="PANTHER" id="PTHR45653:SF10">
    <property type="entry name" value="MYOBLAST CITY, ISOFORM B"/>
    <property type="match status" value="1"/>
</dbReference>
<keyword evidence="3" id="KW-1185">Reference proteome</keyword>
<evidence type="ECO:0000313" key="2">
    <source>
        <dbReference type="EMBL" id="EDO31874.1"/>
    </source>
</evidence>
<sequence length="64" mass="7920">VVAILVNLLRLMREDHYQRYLCEFHGRKELREFLFNVFVVFTEMVRRDIFPKDWVVLIMLGNKY</sequence>
<dbReference type="InterPro" id="IPR056372">
    <property type="entry name" value="TPR_DOCK"/>
</dbReference>
<reference evidence="2 3" key="1">
    <citation type="journal article" date="2007" name="Science">
        <title>Sea anemone genome reveals ancestral eumetazoan gene repertoire and genomic organization.</title>
        <authorList>
            <person name="Putnam N.H."/>
            <person name="Srivastava M."/>
            <person name="Hellsten U."/>
            <person name="Dirks B."/>
            <person name="Chapman J."/>
            <person name="Salamov A."/>
            <person name="Terry A."/>
            <person name="Shapiro H."/>
            <person name="Lindquist E."/>
            <person name="Kapitonov V.V."/>
            <person name="Jurka J."/>
            <person name="Genikhovich G."/>
            <person name="Grigoriev I.V."/>
            <person name="Lucas S.M."/>
            <person name="Steele R.E."/>
            <person name="Finnerty J.R."/>
            <person name="Technau U."/>
            <person name="Martindale M.Q."/>
            <person name="Rokhsar D.S."/>
        </authorList>
    </citation>
    <scope>NUCLEOTIDE SEQUENCE [LARGE SCALE GENOMIC DNA]</scope>
    <source>
        <strain evidence="3">CH2 X CH6</strain>
    </source>
</reference>
<dbReference type="InParanoid" id="A7SWQ0"/>
<gene>
    <name evidence="2" type="ORF">NEMVEDRAFT_v1g135622</name>
</gene>